<dbReference type="AlphaFoldDB" id="A0A0B6YX21"/>
<proteinExistence type="predicted"/>
<dbReference type="EMBL" id="HACG01013827">
    <property type="protein sequence ID" value="CEK60692.1"/>
    <property type="molecule type" value="Transcribed_RNA"/>
</dbReference>
<name>A0A0B6YX21_9EUPU</name>
<protein>
    <submittedName>
        <fullName evidence="1">Uncharacterized protein</fullName>
    </submittedName>
</protein>
<accession>A0A0B6YX21</accession>
<organism evidence="1">
    <name type="scientific">Arion vulgaris</name>
    <dbReference type="NCBI Taxonomy" id="1028688"/>
    <lineage>
        <taxon>Eukaryota</taxon>
        <taxon>Metazoa</taxon>
        <taxon>Spiralia</taxon>
        <taxon>Lophotrochozoa</taxon>
        <taxon>Mollusca</taxon>
        <taxon>Gastropoda</taxon>
        <taxon>Heterobranchia</taxon>
        <taxon>Euthyneura</taxon>
        <taxon>Panpulmonata</taxon>
        <taxon>Eupulmonata</taxon>
        <taxon>Stylommatophora</taxon>
        <taxon>Helicina</taxon>
        <taxon>Arionoidea</taxon>
        <taxon>Arionidae</taxon>
        <taxon>Arion</taxon>
    </lineage>
</organism>
<feature type="non-terminal residue" evidence="1">
    <location>
        <position position="58"/>
    </location>
</feature>
<gene>
    <name evidence="1" type="primary">ORF40112</name>
</gene>
<evidence type="ECO:0000313" key="1">
    <source>
        <dbReference type="EMBL" id="CEK60692.1"/>
    </source>
</evidence>
<reference evidence="1" key="1">
    <citation type="submission" date="2014-12" db="EMBL/GenBank/DDBJ databases">
        <title>Insight into the proteome of Arion vulgaris.</title>
        <authorList>
            <person name="Aradska J."/>
            <person name="Bulat T."/>
            <person name="Smidak R."/>
            <person name="Sarate P."/>
            <person name="Gangsoo J."/>
            <person name="Sialana F."/>
            <person name="Bilban M."/>
            <person name="Lubec G."/>
        </authorList>
    </citation>
    <scope>NUCLEOTIDE SEQUENCE</scope>
    <source>
        <tissue evidence="1">Skin</tissue>
    </source>
</reference>
<sequence>MPRYTHTHNNDKANNCIHQRMTMRWMIVSYVINRYQACHPFPGSGGHLLAKPGCCDKS</sequence>